<reference evidence="1" key="2">
    <citation type="submission" date="2022-09" db="EMBL/GenBank/DDBJ databases">
        <title>Biosynthetic gene clusters of Dactylosporangioum fulvum.</title>
        <authorList>
            <person name="Caradec T."/>
        </authorList>
    </citation>
    <scope>NUCLEOTIDE SEQUENCE</scope>
    <source>
        <strain evidence="1">NRRL B-16292</strain>
    </source>
</reference>
<organism evidence="1 2">
    <name type="scientific">Dactylosporangium fulvum</name>
    <dbReference type="NCBI Taxonomy" id="53359"/>
    <lineage>
        <taxon>Bacteria</taxon>
        <taxon>Bacillati</taxon>
        <taxon>Actinomycetota</taxon>
        <taxon>Actinomycetes</taxon>
        <taxon>Micromonosporales</taxon>
        <taxon>Micromonosporaceae</taxon>
        <taxon>Dactylosporangium</taxon>
    </lineage>
</organism>
<protein>
    <recommendedName>
        <fullName evidence="3">HNH endonuclease</fullName>
    </recommendedName>
</protein>
<keyword evidence="2" id="KW-1185">Reference proteome</keyword>
<sequence length="277" mass="31551">MTYSIRRPIRNPESDYDTAGVSRQKIVHRRIVQSVRDQVLAAYQKYETAAGQPTLISPIKLSKETRAVLRDNYDLTYGVSLGSLRAETLASASRWICPMCSKGAVGFLDHYLPKDKYPEFSILCLNLVPVCSPCNSNKSNIVGDAVRGRFLHAYFDQLPSDMPLWKAEVRIERQSVVTEFFVNESLPEPILSNARFHFEKLKLNEQYATGAVLELWEKFENWNSEFNLGGAEGVRIEGLRLAGQMRRQFSPHYWKFALHEAVGRSPDFCSGGFKFLM</sequence>
<dbReference type="RefSeq" id="WP_259861720.1">
    <property type="nucleotide sequence ID" value="NZ_BAAAST010000022.1"/>
</dbReference>
<proteinExistence type="predicted"/>
<accession>A0ABY5W5D5</accession>
<dbReference type="EMBL" id="CP073720">
    <property type="protein sequence ID" value="UWP83908.1"/>
    <property type="molecule type" value="Genomic_DNA"/>
</dbReference>
<evidence type="ECO:0008006" key="3">
    <source>
        <dbReference type="Google" id="ProtNLM"/>
    </source>
</evidence>
<dbReference type="Gene3D" id="1.10.30.50">
    <property type="match status" value="1"/>
</dbReference>
<evidence type="ECO:0000313" key="2">
    <source>
        <dbReference type="Proteomes" id="UP001059617"/>
    </source>
</evidence>
<gene>
    <name evidence="1" type="ORF">Dfulv_06540</name>
</gene>
<name>A0ABY5W5D5_9ACTN</name>
<dbReference type="Proteomes" id="UP001059617">
    <property type="component" value="Chromosome"/>
</dbReference>
<evidence type="ECO:0000313" key="1">
    <source>
        <dbReference type="EMBL" id="UWP83908.1"/>
    </source>
</evidence>
<reference evidence="1" key="1">
    <citation type="submission" date="2021-04" db="EMBL/GenBank/DDBJ databases">
        <authorList>
            <person name="Hartkoorn R.C."/>
            <person name="Beaudoing E."/>
            <person name="Hot D."/>
        </authorList>
    </citation>
    <scope>NUCLEOTIDE SEQUENCE</scope>
    <source>
        <strain evidence="1">NRRL B-16292</strain>
    </source>
</reference>